<feature type="compositionally biased region" description="Polar residues" evidence="2">
    <location>
        <begin position="645"/>
        <end position="698"/>
    </location>
</feature>
<evidence type="ECO:0000313" key="3">
    <source>
        <dbReference type="EMBL" id="OXG11397.1"/>
    </source>
</evidence>
<comment type="caution">
    <text evidence="3">The sequence shown here is derived from an EMBL/GenBank/DDBJ whole genome shotgun (WGS) entry which is preliminary data.</text>
</comment>
<sequence>MTGALSAAQVSVTSNYDEFEFEENFDREELEKAMHEAEHRYEVPSESLMRHANGRAVGQPAESQLRVRDIEDIVPDQVDKGSLPSQRTVTPLVYAEHAGQIELEELEKDGEAEDSLAPFLKFRKRGFFNVTDLAAPVWCETQYDYRLRTLPFLPLAERPDVITATSGKQLVVDKKKREGGERIMSRGRKVHKRLEREIHPDEVVVNTTTREDVWGLRFLNMLSAVEALLTIGKCREMPVVGFINDILVLGIIDEIIRSPIKPPKLKASKSTTPSKSPSNISHQTSLANFFTSIKHSQVVGQTPSVDLPSTSLSQQSRPRTHKLYISDSKTRAVLSVPQDDDTKAGKIQVMMYKEMLDAILLAPYRSYTPPSTDQQPLDNSFSVLPSRASEPFAWKKLFDHLSLSPTEPFSEQFFKEGRMVIKGNKLRHGANEALCLQDFVQVWEKYVEDLGLGYCKETKLKDIREKGEEWENLGKTEDRLELVYRWAGGKKKRKRGEARKRRKKGSDRESPNKQEDPLDGEFQGGEASLNRAHGHLEAEEEQRLIRLAIAESLNMDTDVSPTTSYLTTPTLTPPYIIPVLHANPASMSRKHKEDRAESTAQEDEEYWTSTDDEFYAQVIESGLGEERAGGSSFVPGNVGTIPNGVATNNPTIPTSKVPSASTPSNPKSSYSQNPRAPSTPSKNPSDVHTSQLSALISQEETKTKTKSKDYLMAGSIIGRSAFSHSPKFLADHLKNVLQFWMGKRPPKGVEIHEAKRCAYCEFEDGCEWRLMKVEEHHRQVQERKNKM</sequence>
<dbReference type="PANTHER" id="PTHR14464:SF4">
    <property type="entry name" value="EXONUCLEASE V"/>
    <property type="match status" value="1"/>
</dbReference>
<gene>
    <name evidence="3" type="ORF">C361_06502</name>
</gene>
<dbReference type="Proteomes" id="UP000199727">
    <property type="component" value="Unassembled WGS sequence"/>
</dbReference>
<dbReference type="Pfam" id="PF09810">
    <property type="entry name" value="Exo5"/>
    <property type="match status" value="2"/>
</dbReference>
<dbReference type="EMBL" id="AMKT01000098">
    <property type="protein sequence ID" value="OXG11397.1"/>
    <property type="molecule type" value="Genomic_DNA"/>
</dbReference>
<dbReference type="GO" id="GO:0036297">
    <property type="term" value="P:interstrand cross-link repair"/>
    <property type="evidence" value="ECO:0007669"/>
    <property type="project" value="TreeGrafter"/>
</dbReference>
<dbReference type="GO" id="GO:0045145">
    <property type="term" value="F:single-stranded DNA 5'-3' DNA exonuclease activity"/>
    <property type="evidence" value="ECO:0007669"/>
    <property type="project" value="InterPro"/>
</dbReference>
<dbReference type="PANTHER" id="PTHR14464">
    <property type="entry name" value="EXONUCLEASE V"/>
    <property type="match status" value="1"/>
</dbReference>
<feature type="region of interest" description="Disordered" evidence="2">
    <location>
        <begin position="494"/>
        <end position="526"/>
    </location>
</feature>
<protein>
    <recommendedName>
        <fullName evidence="5">Exonuclease V</fullName>
    </recommendedName>
</protein>
<feature type="region of interest" description="Disordered" evidence="2">
    <location>
        <begin position="641"/>
        <end position="706"/>
    </location>
</feature>
<evidence type="ECO:0000256" key="2">
    <source>
        <dbReference type="SAM" id="MobiDB-lite"/>
    </source>
</evidence>
<dbReference type="GO" id="GO:0005739">
    <property type="term" value="C:mitochondrion"/>
    <property type="evidence" value="ECO:0007669"/>
    <property type="project" value="TreeGrafter"/>
</dbReference>
<dbReference type="AlphaFoldDB" id="A0A854Q514"/>
<feature type="compositionally biased region" description="Basic and acidic residues" evidence="2">
    <location>
        <begin position="506"/>
        <end position="516"/>
    </location>
</feature>
<reference evidence="3 4" key="1">
    <citation type="submission" date="2017-06" db="EMBL/GenBank/DDBJ databases">
        <title>Global population genomics of the pathogenic fungus Cryptococcus neoformans var. grubii.</title>
        <authorList>
            <person name="Cuomo C."/>
            <person name="Litvintseva A."/>
            <person name="Chen Y."/>
            <person name="Young S."/>
            <person name="Zeng Q."/>
            <person name="Chapman S."/>
            <person name="Gujja S."/>
            <person name="Saif S."/>
            <person name="Birren B."/>
        </authorList>
    </citation>
    <scope>NUCLEOTIDE SEQUENCE [LARGE SCALE GENOMIC DNA]</scope>
    <source>
        <strain evidence="3 4">Tu259-1</strain>
    </source>
</reference>
<dbReference type="GO" id="GO:0005634">
    <property type="term" value="C:nucleus"/>
    <property type="evidence" value="ECO:0007669"/>
    <property type="project" value="TreeGrafter"/>
</dbReference>
<organism evidence="3 4">
    <name type="scientific">Cryptococcus neoformans Tu259-1</name>
    <dbReference type="NCBI Taxonomy" id="1230072"/>
    <lineage>
        <taxon>Eukaryota</taxon>
        <taxon>Fungi</taxon>
        <taxon>Dikarya</taxon>
        <taxon>Basidiomycota</taxon>
        <taxon>Agaricomycotina</taxon>
        <taxon>Tremellomycetes</taxon>
        <taxon>Tremellales</taxon>
        <taxon>Cryptococcaceae</taxon>
        <taxon>Cryptococcus</taxon>
        <taxon>Cryptococcus neoformans species complex</taxon>
    </lineage>
</organism>
<feature type="region of interest" description="Disordered" evidence="2">
    <location>
        <begin position="587"/>
        <end position="608"/>
    </location>
</feature>
<evidence type="ECO:0000256" key="1">
    <source>
        <dbReference type="ARBA" id="ARBA00009797"/>
    </source>
</evidence>
<name>A0A854Q514_CRYNE</name>
<feature type="compositionally biased region" description="Polar residues" evidence="2">
    <location>
        <begin position="301"/>
        <end position="317"/>
    </location>
</feature>
<accession>A0A854Q514</accession>
<feature type="region of interest" description="Disordered" evidence="2">
    <location>
        <begin position="301"/>
        <end position="320"/>
    </location>
</feature>
<proteinExistence type="inferred from homology"/>
<feature type="compositionally biased region" description="Basic residues" evidence="2">
    <location>
        <begin position="494"/>
        <end position="505"/>
    </location>
</feature>
<evidence type="ECO:0008006" key="5">
    <source>
        <dbReference type="Google" id="ProtNLM"/>
    </source>
</evidence>
<dbReference type="InterPro" id="IPR019190">
    <property type="entry name" value="EXOV"/>
</dbReference>
<evidence type="ECO:0000313" key="4">
    <source>
        <dbReference type="Proteomes" id="UP000199727"/>
    </source>
</evidence>
<comment type="similarity">
    <text evidence="1">Belongs to the EXO5 family.</text>
</comment>
<dbReference type="OrthoDB" id="354769at2759"/>